<dbReference type="VEuPathDB" id="TrichDB:TRFO_41198"/>
<accession>A0A1J4L297</accession>
<comment type="caution">
    <text evidence="8">The sequence shown here is derived from an EMBL/GenBank/DDBJ whole genome shotgun (WGS) entry which is preliminary data.</text>
</comment>
<keyword evidence="4 8" id="KW-0418">Kinase</keyword>
<evidence type="ECO:0000313" key="9">
    <source>
        <dbReference type="Proteomes" id="UP000179807"/>
    </source>
</evidence>
<dbReference type="PANTHER" id="PTHR24353">
    <property type="entry name" value="CYCLIC NUCLEOTIDE-DEPENDENT PROTEIN KINASE"/>
    <property type="match status" value="1"/>
</dbReference>
<gene>
    <name evidence="8" type="ORF">TRFO_41198</name>
</gene>
<evidence type="ECO:0000313" key="8">
    <source>
        <dbReference type="EMBL" id="OHT17208.1"/>
    </source>
</evidence>
<keyword evidence="1" id="KW-0723">Serine/threonine-protein kinase</keyword>
<sequence>MQNCNASQFNVIRTIGVGSFSHVDLCFHVPTQKYVVLKVMSKQRVKDLNQQEHVTSEVQILRQVQHPNVVTLHSTFQDNRNLYIVLEYISGGEVFSHLRTMQCFDLDVTRFYAAEILLVFQHLQNHNLVYRDLKPENLVFSHDGHIKFIDFGFAKKITDRTYTLCGTPEYLAPEIIRGEGASFCSDWWAYGILVYEFLVGQTPFVDENENRMYQKICKGQVYFPNHIDPITKSLLQGLLQVDASKRLGCTAIGAQEIMNHPWFQGIDWTKVYNHRYQAPLVPIVENEGDSSNFADYSDPSLIVDVMGTVDVPEHFEGF</sequence>
<dbReference type="PROSITE" id="PS50011">
    <property type="entry name" value="PROTEIN_KINASE_DOM"/>
    <property type="match status" value="1"/>
</dbReference>
<evidence type="ECO:0000259" key="6">
    <source>
        <dbReference type="PROSITE" id="PS50011"/>
    </source>
</evidence>
<evidence type="ECO:0000256" key="5">
    <source>
        <dbReference type="ARBA" id="ARBA00022840"/>
    </source>
</evidence>
<feature type="domain" description="Protein kinase" evidence="6">
    <location>
        <begin position="9"/>
        <end position="263"/>
    </location>
</feature>
<evidence type="ECO:0000259" key="7">
    <source>
        <dbReference type="PROSITE" id="PS51285"/>
    </source>
</evidence>
<dbReference type="OrthoDB" id="63267at2759"/>
<dbReference type="GO" id="GO:0005952">
    <property type="term" value="C:cAMP-dependent protein kinase complex"/>
    <property type="evidence" value="ECO:0007669"/>
    <property type="project" value="TreeGrafter"/>
</dbReference>
<feature type="domain" description="AGC-kinase C-terminal" evidence="7">
    <location>
        <begin position="264"/>
        <end position="318"/>
    </location>
</feature>
<proteinExistence type="predicted"/>
<reference evidence="8" key="1">
    <citation type="submission" date="2016-10" db="EMBL/GenBank/DDBJ databases">
        <authorList>
            <person name="Benchimol M."/>
            <person name="Almeida L.G."/>
            <person name="Vasconcelos A.T."/>
            <person name="Perreira-Neves A."/>
            <person name="Rosa I.A."/>
            <person name="Tasca T."/>
            <person name="Bogo M.R."/>
            <person name="de Souza W."/>
        </authorList>
    </citation>
    <scope>NUCLEOTIDE SEQUENCE [LARGE SCALE GENOMIC DNA]</scope>
    <source>
        <strain evidence="8">K</strain>
    </source>
</reference>
<dbReference type="InterPro" id="IPR011009">
    <property type="entry name" value="Kinase-like_dom_sf"/>
</dbReference>
<dbReference type="PROSITE" id="PS00108">
    <property type="entry name" value="PROTEIN_KINASE_ST"/>
    <property type="match status" value="1"/>
</dbReference>
<dbReference type="SUPFAM" id="SSF56112">
    <property type="entry name" value="Protein kinase-like (PK-like)"/>
    <property type="match status" value="1"/>
</dbReference>
<dbReference type="RefSeq" id="XP_068370344.1">
    <property type="nucleotide sequence ID" value="XM_068513630.1"/>
</dbReference>
<protein>
    <submittedName>
        <fullName evidence="8">AGC family protein kinase</fullName>
    </submittedName>
</protein>
<keyword evidence="3" id="KW-0547">Nucleotide-binding</keyword>
<dbReference type="GO" id="GO:0004691">
    <property type="term" value="F:cAMP-dependent protein kinase activity"/>
    <property type="evidence" value="ECO:0007669"/>
    <property type="project" value="TreeGrafter"/>
</dbReference>
<dbReference type="Gene3D" id="1.10.510.10">
    <property type="entry name" value="Transferase(Phosphotransferase) domain 1"/>
    <property type="match status" value="1"/>
</dbReference>
<organism evidence="8 9">
    <name type="scientific">Tritrichomonas foetus</name>
    <dbReference type="NCBI Taxonomy" id="1144522"/>
    <lineage>
        <taxon>Eukaryota</taxon>
        <taxon>Metamonada</taxon>
        <taxon>Parabasalia</taxon>
        <taxon>Tritrichomonadida</taxon>
        <taxon>Tritrichomonadidae</taxon>
        <taxon>Tritrichomonas</taxon>
    </lineage>
</organism>
<dbReference type="PROSITE" id="PS51285">
    <property type="entry name" value="AGC_KINASE_CTER"/>
    <property type="match status" value="1"/>
</dbReference>
<keyword evidence="2" id="KW-0808">Transferase</keyword>
<dbReference type="GeneID" id="94848334"/>
<dbReference type="GO" id="GO:0009653">
    <property type="term" value="P:anatomical structure morphogenesis"/>
    <property type="evidence" value="ECO:0007669"/>
    <property type="project" value="UniProtKB-ARBA"/>
</dbReference>
<dbReference type="InterPro" id="IPR000719">
    <property type="entry name" value="Prot_kinase_dom"/>
</dbReference>
<dbReference type="AlphaFoldDB" id="A0A1J4L297"/>
<dbReference type="Gene3D" id="3.30.200.20">
    <property type="entry name" value="Phosphorylase Kinase, domain 1"/>
    <property type="match status" value="1"/>
</dbReference>
<dbReference type="FunFam" id="3.30.200.20:FF:000042">
    <property type="entry name" value="Aurora kinase A"/>
    <property type="match status" value="1"/>
</dbReference>
<dbReference type="PANTHER" id="PTHR24353:SF37">
    <property type="entry name" value="CAMP-DEPENDENT PROTEIN KINASE CATALYTIC SUBUNIT PRKX"/>
    <property type="match status" value="1"/>
</dbReference>
<evidence type="ECO:0000256" key="4">
    <source>
        <dbReference type="ARBA" id="ARBA00022777"/>
    </source>
</evidence>
<dbReference type="SMART" id="SM00220">
    <property type="entry name" value="S_TKc"/>
    <property type="match status" value="1"/>
</dbReference>
<keyword evidence="5" id="KW-0067">ATP-binding</keyword>
<dbReference type="Pfam" id="PF00069">
    <property type="entry name" value="Pkinase"/>
    <property type="match status" value="1"/>
</dbReference>
<keyword evidence="9" id="KW-1185">Reference proteome</keyword>
<dbReference type="InterPro" id="IPR008271">
    <property type="entry name" value="Ser/Thr_kinase_AS"/>
</dbReference>
<dbReference type="GO" id="GO:0005524">
    <property type="term" value="F:ATP binding"/>
    <property type="evidence" value="ECO:0007669"/>
    <property type="project" value="UniProtKB-KW"/>
</dbReference>
<evidence type="ECO:0000256" key="3">
    <source>
        <dbReference type="ARBA" id="ARBA00022741"/>
    </source>
</evidence>
<dbReference type="FunFam" id="1.10.510.10:FF:000005">
    <property type="entry name" value="cAMP-dependent protein kinase catalytic subunit alpha"/>
    <property type="match status" value="1"/>
</dbReference>
<name>A0A1J4L297_9EUKA</name>
<evidence type="ECO:0000256" key="2">
    <source>
        <dbReference type="ARBA" id="ARBA00022679"/>
    </source>
</evidence>
<dbReference type="EMBL" id="MLAK01000025">
    <property type="protein sequence ID" value="OHT17208.1"/>
    <property type="molecule type" value="Genomic_DNA"/>
</dbReference>
<dbReference type="InterPro" id="IPR000961">
    <property type="entry name" value="AGC-kinase_C"/>
</dbReference>
<dbReference type="Proteomes" id="UP000179807">
    <property type="component" value="Unassembled WGS sequence"/>
</dbReference>
<evidence type="ECO:0000256" key="1">
    <source>
        <dbReference type="ARBA" id="ARBA00022527"/>
    </source>
</evidence>